<dbReference type="Pfam" id="PF13843">
    <property type="entry name" value="DDE_Tnp_1_7"/>
    <property type="match status" value="2"/>
</dbReference>
<dbReference type="OrthoDB" id="118105at2759"/>
<accession>A0A8K0G218</accession>
<dbReference type="EMBL" id="VTPC01089954">
    <property type="protein sequence ID" value="KAF2885432.1"/>
    <property type="molecule type" value="Genomic_DNA"/>
</dbReference>
<dbReference type="PANTHER" id="PTHR47055:SF3">
    <property type="entry name" value="PHORBOL-ESTER_DAG-TYPE DOMAIN-CONTAINING PROTEIN"/>
    <property type="match status" value="1"/>
</dbReference>
<comment type="caution">
    <text evidence="2">The sequence shown here is derived from an EMBL/GenBank/DDBJ whole genome shotgun (WGS) entry which is preliminary data.</text>
</comment>
<organism evidence="2 3">
    <name type="scientific">Ignelater luminosus</name>
    <name type="common">Cucubano</name>
    <name type="synonym">Pyrophorus luminosus</name>
    <dbReference type="NCBI Taxonomy" id="2038154"/>
    <lineage>
        <taxon>Eukaryota</taxon>
        <taxon>Metazoa</taxon>
        <taxon>Ecdysozoa</taxon>
        <taxon>Arthropoda</taxon>
        <taxon>Hexapoda</taxon>
        <taxon>Insecta</taxon>
        <taxon>Pterygota</taxon>
        <taxon>Neoptera</taxon>
        <taxon>Endopterygota</taxon>
        <taxon>Coleoptera</taxon>
        <taxon>Polyphaga</taxon>
        <taxon>Elateriformia</taxon>
        <taxon>Elateroidea</taxon>
        <taxon>Elateridae</taxon>
        <taxon>Agrypninae</taxon>
        <taxon>Pyrophorini</taxon>
        <taxon>Ignelater</taxon>
    </lineage>
</organism>
<dbReference type="Proteomes" id="UP000801492">
    <property type="component" value="Unassembled WGS sequence"/>
</dbReference>
<protein>
    <recommendedName>
        <fullName evidence="1">PiggyBac transposable element-derived protein domain-containing protein</fullName>
    </recommendedName>
</protein>
<gene>
    <name evidence="2" type="ORF">ILUMI_20712</name>
</gene>
<feature type="domain" description="PiggyBac transposable element-derived protein" evidence="1">
    <location>
        <begin position="76"/>
        <end position="123"/>
    </location>
</feature>
<dbReference type="PANTHER" id="PTHR47055">
    <property type="entry name" value="DDE_TNP_1_7 DOMAIN-CONTAINING PROTEIN"/>
    <property type="match status" value="1"/>
</dbReference>
<sequence>MYWNTSEDSDVPLLAKTMPRNSFEQILRCLHVNDNQKILTDNKDKAYKLRPMTNSLNQNFGVCHRSTKKLSVAERCYKLWCLGDENGYILKFELYQGKNEILEAESEEYNLGERVVLSLAKQY</sequence>
<dbReference type="InterPro" id="IPR052638">
    <property type="entry name" value="PiggyBac_TE-derived"/>
</dbReference>
<dbReference type="GO" id="GO:0043565">
    <property type="term" value="F:sequence-specific DNA binding"/>
    <property type="evidence" value="ECO:0007669"/>
    <property type="project" value="TreeGrafter"/>
</dbReference>
<proteinExistence type="predicted"/>
<evidence type="ECO:0000313" key="2">
    <source>
        <dbReference type="EMBL" id="KAF2885432.1"/>
    </source>
</evidence>
<evidence type="ECO:0000259" key="1">
    <source>
        <dbReference type="Pfam" id="PF13843"/>
    </source>
</evidence>
<dbReference type="InterPro" id="IPR029526">
    <property type="entry name" value="PGBD"/>
</dbReference>
<feature type="domain" description="PiggyBac transposable element-derived protein" evidence="1">
    <location>
        <begin position="1"/>
        <end position="74"/>
    </location>
</feature>
<name>A0A8K0G218_IGNLU</name>
<dbReference type="AlphaFoldDB" id="A0A8K0G218"/>
<keyword evidence="3" id="KW-1185">Reference proteome</keyword>
<reference evidence="2" key="1">
    <citation type="submission" date="2019-08" db="EMBL/GenBank/DDBJ databases">
        <title>The genome of the North American firefly Photinus pyralis.</title>
        <authorList>
            <consortium name="Photinus pyralis genome working group"/>
            <person name="Fallon T.R."/>
            <person name="Sander Lower S.E."/>
            <person name="Weng J.-K."/>
        </authorList>
    </citation>
    <scope>NUCLEOTIDE SEQUENCE</scope>
    <source>
        <strain evidence="2">TRF0915ILg1</strain>
        <tissue evidence="2">Whole body</tissue>
    </source>
</reference>
<evidence type="ECO:0000313" key="3">
    <source>
        <dbReference type="Proteomes" id="UP000801492"/>
    </source>
</evidence>